<reference evidence="4" key="3">
    <citation type="submission" date="2015-04" db="UniProtKB">
        <authorList>
            <consortium name="EnsemblPlants"/>
        </authorList>
    </citation>
    <scope>IDENTIFICATION</scope>
    <source>
        <strain evidence="4">cv. Jemalong A17</strain>
    </source>
</reference>
<organism evidence="3 5">
    <name type="scientific">Medicago truncatula</name>
    <name type="common">Barrel medic</name>
    <name type="synonym">Medicago tribuloides</name>
    <dbReference type="NCBI Taxonomy" id="3880"/>
    <lineage>
        <taxon>Eukaryota</taxon>
        <taxon>Viridiplantae</taxon>
        <taxon>Streptophyta</taxon>
        <taxon>Embryophyta</taxon>
        <taxon>Tracheophyta</taxon>
        <taxon>Spermatophyta</taxon>
        <taxon>Magnoliopsida</taxon>
        <taxon>eudicotyledons</taxon>
        <taxon>Gunneridae</taxon>
        <taxon>Pentapetalae</taxon>
        <taxon>rosids</taxon>
        <taxon>fabids</taxon>
        <taxon>Fabales</taxon>
        <taxon>Fabaceae</taxon>
        <taxon>Papilionoideae</taxon>
        <taxon>50 kb inversion clade</taxon>
        <taxon>NPAAA clade</taxon>
        <taxon>Hologalegina</taxon>
        <taxon>IRL clade</taxon>
        <taxon>Trifolieae</taxon>
        <taxon>Medicago</taxon>
    </lineage>
</organism>
<evidence type="ECO:0000256" key="2">
    <source>
        <dbReference type="PROSITE-ProRule" id="PRU00708"/>
    </source>
</evidence>
<dbReference type="Pfam" id="PF01535">
    <property type="entry name" value="PPR"/>
    <property type="match status" value="2"/>
</dbReference>
<sequence length="152" mass="17568">MSEKVGEEGKLFKLVTLLKRLLQKNLIGDSVAYSLIVHVKVRLGDLDFALAMYNEMVKTECWSVFKDMLIAGSVLGYLLFGKVAEKLCENGEVEKMVTRERTKFKEFLRYIMKYSISLCPGFAVYSSMIQCFFRFGKVEDAEKYLRIMKVRS</sequence>
<dbReference type="EnsemblPlants" id="KEH40878">
    <property type="protein sequence ID" value="KEH40878"/>
    <property type="gene ID" value="MTR_1g036780"/>
</dbReference>
<reference evidence="3 5" key="1">
    <citation type="journal article" date="2011" name="Nature">
        <title>The Medicago genome provides insight into the evolution of rhizobial symbioses.</title>
        <authorList>
            <person name="Young N.D."/>
            <person name="Debelle F."/>
            <person name="Oldroyd G.E."/>
            <person name="Geurts R."/>
            <person name="Cannon S.B."/>
            <person name="Udvardi M.K."/>
            <person name="Benedito V.A."/>
            <person name="Mayer K.F."/>
            <person name="Gouzy J."/>
            <person name="Schoof H."/>
            <person name="Van de Peer Y."/>
            <person name="Proost S."/>
            <person name="Cook D.R."/>
            <person name="Meyers B.C."/>
            <person name="Spannagl M."/>
            <person name="Cheung F."/>
            <person name="De Mita S."/>
            <person name="Krishnakumar V."/>
            <person name="Gundlach H."/>
            <person name="Zhou S."/>
            <person name="Mudge J."/>
            <person name="Bharti A.K."/>
            <person name="Murray J.D."/>
            <person name="Naoumkina M.A."/>
            <person name="Rosen B."/>
            <person name="Silverstein K.A."/>
            <person name="Tang H."/>
            <person name="Rombauts S."/>
            <person name="Zhao P.X."/>
            <person name="Zhou P."/>
            <person name="Barbe V."/>
            <person name="Bardou P."/>
            <person name="Bechner M."/>
            <person name="Bellec A."/>
            <person name="Berger A."/>
            <person name="Berges H."/>
            <person name="Bidwell S."/>
            <person name="Bisseling T."/>
            <person name="Choisne N."/>
            <person name="Couloux A."/>
            <person name="Denny R."/>
            <person name="Deshpande S."/>
            <person name="Dai X."/>
            <person name="Doyle J.J."/>
            <person name="Dudez A.M."/>
            <person name="Farmer A.D."/>
            <person name="Fouteau S."/>
            <person name="Franken C."/>
            <person name="Gibelin C."/>
            <person name="Gish J."/>
            <person name="Goldstein S."/>
            <person name="Gonzalez A.J."/>
            <person name="Green P.J."/>
            <person name="Hallab A."/>
            <person name="Hartog M."/>
            <person name="Hua A."/>
            <person name="Humphray S.J."/>
            <person name="Jeong D.H."/>
            <person name="Jing Y."/>
            <person name="Jocker A."/>
            <person name="Kenton S.M."/>
            <person name="Kim D.J."/>
            <person name="Klee K."/>
            <person name="Lai H."/>
            <person name="Lang C."/>
            <person name="Lin S."/>
            <person name="Macmil S.L."/>
            <person name="Magdelenat G."/>
            <person name="Matthews L."/>
            <person name="McCorrison J."/>
            <person name="Monaghan E.L."/>
            <person name="Mun J.H."/>
            <person name="Najar F.Z."/>
            <person name="Nicholson C."/>
            <person name="Noirot C."/>
            <person name="O'Bleness M."/>
            <person name="Paule C.R."/>
            <person name="Poulain J."/>
            <person name="Prion F."/>
            <person name="Qin B."/>
            <person name="Qu C."/>
            <person name="Retzel E.F."/>
            <person name="Riddle C."/>
            <person name="Sallet E."/>
            <person name="Samain S."/>
            <person name="Samson N."/>
            <person name="Sanders I."/>
            <person name="Saurat O."/>
            <person name="Scarpelli C."/>
            <person name="Schiex T."/>
            <person name="Segurens B."/>
            <person name="Severin A.J."/>
            <person name="Sherrier D.J."/>
            <person name="Shi R."/>
            <person name="Sims S."/>
            <person name="Singer S.R."/>
            <person name="Sinharoy S."/>
            <person name="Sterck L."/>
            <person name="Viollet A."/>
            <person name="Wang B.B."/>
            <person name="Wang K."/>
            <person name="Wang M."/>
            <person name="Wang X."/>
            <person name="Warfsmann J."/>
            <person name="Weissenbach J."/>
            <person name="White D.D."/>
            <person name="White J.D."/>
            <person name="Wiley G.B."/>
            <person name="Wincker P."/>
            <person name="Xing Y."/>
            <person name="Yang L."/>
            <person name="Yao Z."/>
            <person name="Ying F."/>
            <person name="Zhai J."/>
            <person name="Zhou L."/>
            <person name="Zuber A."/>
            <person name="Denarie J."/>
            <person name="Dixon R.A."/>
            <person name="May G.D."/>
            <person name="Schwartz D.C."/>
            <person name="Rogers J."/>
            <person name="Quetier F."/>
            <person name="Town C.D."/>
            <person name="Roe B.A."/>
        </authorList>
    </citation>
    <scope>NUCLEOTIDE SEQUENCE [LARGE SCALE GENOMIC DNA]</scope>
    <source>
        <strain evidence="3">A17</strain>
        <strain evidence="4 5">cv. Jemalong A17</strain>
    </source>
</reference>
<evidence type="ECO:0000256" key="1">
    <source>
        <dbReference type="ARBA" id="ARBA00022737"/>
    </source>
</evidence>
<dbReference type="InterPro" id="IPR011990">
    <property type="entry name" value="TPR-like_helical_dom_sf"/>
</dbReference>
<keyword evidence="5" id="KW-1185">Reference proteome</keyword>
<evidence type="ECO:0000313" key="4">
    <source>
        <dbReference type="EnsemblPlants" id="KEH40878"/>
    </source>
</evidence>
<dbReference type="PROSITE" id="PS51375">
    <property type="entry name" value="PPR"/>
    <property type="match status" value="1"/>
</dbReference>
<keyword evidence="1" id="KW-0677">Repeat</keyword>
<accession>A0A072VHL3</accession>
<reference evidence="3 5" key="2">
    <citation type="journal article" date="2014" name="BMC Genomics">
        <title>An improved genome release (version Mt4.0) for the model legume Medicago truncatula.</title>
        <authorList>
            <person name="Tang H."/>
            <person name="Krishnakumar V."/>
            <person name="Bidwell S."/>
            <person name="Rosen B."/>
            <person name="Chan A."/>
            <person name="Zhou S."/>
            <person name="Gentzbittel L."/>
            <person name="Childs K.L."/>
            <person name="Yandell M."/>
            <person name="Gundlach H."/>
            <person name="Mayer K.F."/>
            <person name="Schwartz D.C."/>
            <person name="Town C.D."/>
        </authorList>
    </citation>
    <scope>GENOME REANNOTATION</scope>
    <source>
        <strain evidence="3">A17</strain>
        <strain evidence="4 5">cv. Jemalong A17</strain>
    </source>
</reference>
<protein>
    <submittedName>
        <fullName evidence="3">PPR repeat protein</fullName>
    </submittedName>
</protein>
<evidence type="ECO:0000313" key="5">
    <source>
        <dbReference type="Proteomes" id="UP000002051"/>
    </source>
</evidence>
<feature type="repeat" description="PPR" evidence="2">
    <location>
        <begin position="121"/>
        <end position="152"/>
    </location>
</feature>
<proteinExistence type="predicted"/>
<name>A0A072VHL3_MEDTR</name>
<dbReference type="Gene3D" id="1.25.40.10">
    <property type="entry name" value="Tetratricopeptide repeat domain"/>
    <property type="match status" value="1"/>
</dbReference>
<dbReference type="AlphaFoldDB" id="A0A072VHL3"/>
<dbReference type="NCBIfam" id="TIGR00756">
    <property type="entry name" value="PPR"/>
    <property type="match status" value="1"/>
</dbReference>
<dbReference type="EMBL" id="CM001217">
    <property type="protein sequence ID" value="KEH40878.1"/>
    <property type="molecule type" value="Genomic_DNA"/>
</dbReference>
<gene>
    <name evidence="3" type="ordered locus">MTR_1g036780</name>
</gene>
<dbReference type="InterPro" id="IPR002885">
    <property type="entry name" value="PPR_rpt"/>
</dbReference>
<dbReference type="HOGENOM" id="CLU_1724993_0_0_1"/>
<evidence type="ECO:0000313" key="3">
    <source>
        <dbReference type="EMBL" id="KEH40878.1"/>
    </source>
</evidence>
<dbReference type="Proteomes" id="UP000002051">
    <property type="component" value="Unassembled WGS sequence"/>
</dbReference>